<dbReference type="Pfam" id="PF12802">
    <property type="entry name" value="MarR_2"/>
    <property type="match status" value="1"/>
</dbReference>
<dbReference type="RefSeq" id="WP_211851502.1">
    <property type="nucleotide sequence ID" value="NZ_JAAGBB010000005.1"/>
</dbReference>
<reference evidence="4" key="1">
    <citation type="journal article" date="2021" name="Syst. Appl. Microbiol.">
        <title>Roseomonas hellenica sp. nov., isolated from roots of wild-growing Alkanna tinctoria.</title>
        <authorList>
            <person name="Rat A."/>
            <person name="Naranjo H.D."/>
            <person name="Lebbe L."/>
            <person name="Cnockaert M."/>
            <person name="Krigas N."/>
            <person name="Grigoriadou K."/>
            <person name="Maloupa E."/>
            <person name="Willems A."/>
        </authorList>
    </citation>
    <scope>NUCLEOTIDE SEQUENCE [LARGE SCALE GENOMIC DNA]</scope>
    <source>
        <strain evidence="4">LMG 31523</strain>
    </source>
</reference>
<dbReference type="InterPro" id="IPR000835">
    <property type="entry name" value="HTH_MarR-typ"/>
</dbReference>
<dbReference type="Proteomes" id="UP001196870">
    <property type="component" value="Unassembled WGS sequence"/>
</dbReference>
<dbReference type="EMBL" id="JAAGBB010000005">
    <property type="protein sequence ID" value="MBR0663911.1"/>
    <property type="molecule type" value="Genomic_DNA"/>
</dbReference>
<dbReference type="InterPro" id="IPR036388">
    <property type="entry name" value="WH-like_DNA-bd_sf"/>
</dbReference>
<feature type="domain" description="HTH marR-type" evidence="2">
    <location>
        <begin position="1"/>
        <end position="136"/>
    </location>
</feature>
<organism evidence="3 4">
    <name type="scientific">Plastoroseomonas hellenica</name>
    <dbReference type="NCBI Taxonomy" id="2687306"/>
    <lineage>
        <taxon>Bacteria</taxon>
        <taxon>Pseudomonadati</taxon>
        <taxon>Pseudomonadota</taxon>
        <taxon>Alphaproteobacteria</taxon>
        <taxon>Acetobacterales</taxon>
        <taxon>Acetobacteraceae</taxon>
        <taxon>Plastoroseomonas</taxon>
    </lineage>
</organism>
<evidence type="ECO:0000256" key="1">
    <source>
        <dbReference type="SAM" id="MobiDB-lite"/>
    </source>
</evidence>
<dbReference type="Gene3D" id="1.10.10.10">
    <property type="entry name" value="Winged helix-like DNA-binding domain superfamily/Winged helix DNA-binding domain"/>
    <property type="match status" value="1"/>
</dbReference>
<protein>
    <submittedName>
        <fullName evidence="3">Winged helix-turn-helix transcriptional regulator</fullName>
    </submittedName>
</protein>
<dbReference type="SUPFAM" id="SSF46785">
    <property type="entry name" value="Winged helix' DNA-binding domain"/>
    <property type="match status" value="1"/>
</dbReference>
<dbReference type="InterPro" id="IPR039422">
    <property type="entry name" value="MarR/SlyA-like"/>
</dbReference>
<dbReference type="SMART" id="SM00347">
    <property type="entry name" value="HTH_MARR"/>
    <property type="match status" value="1"/>
</dbReference>
<keyword evidence="4" id="KW-1185">Reference proteome</keyword>
<dbReference type="InterPro" id="IPR036390">
    <property type="entry name" value="WH_DNA-bd_sf"/>
</dbReference>
<dbReference type="PRINTS" id="PR00598">
    <property type="entry name" value="HTHMARR"/>
</dbReference>
<sequence>MTVLRAPEHLARRLQQVCDSLFAGLFAEHGMANWQYALVVQVRATPGLDAARLAAAVGRDATSTGQALDMLVARGLVARCVAPHDRRARAFTLTPAGLAFHEAMRPRVTAISHQITAPLSLAERETLLDLLARIVVANEEHARPGAGRRRPSRRGPVAAATEEAQPCTAPASLPRAAARSASSVPSSAARKPRRRPRSPPSPA</sequence>
<evidence type="ECO:0000313" key="4">
    <source>
        <dbReference type="Proteomes" id="UP001196870"/>
    </source>
</evidence>
<name>A0ABS5EUD9_9PROT</name>
<dbReference type="PANTHER" id="PTHR33164:SF95">
    <property type="entry name" value="TRANSCRIPTIONAL REGULATOR"/>
    <property type="match status" value="1"/>
</dbReference>
<evidence type="ECO:0000313" key="3">
    <source>
        <dbReference type="EMBL" id="MBR0663911.1"/>
    </source>
</evidence>
<dbReference type="PANTHER" id="PTHR33164">
    <property type="entry name" value="TRANSCRIPTIONAL REGULATOR, MARR FAMILY"/>
    <property type="match status" value="1"/>
</dbReference>
<gene>
    <name evidence="3" type="ORF">GXW71_06025</name>
</gene>
<feature type="compositionally biased region" description="Low complexity" evidence="1">
    <location>
        <begin position="169"/>
        <end position="189"/>
    </location>
</feature>
<accession>A0ABS5EUD9</accession>
<feature type="region of interest" description="Disordered" evidence="1">
    <location>
        <begin position="142"/>
        <end position="203"/>
    </location>
</feature>
<evidence type="ECO:0000259" key="2">
    <source>
        <dbReference type="PROSITE" id="PS50995"/>
    </source>
</evidence>
<dbReference type="PROSITE" id="PS50995">
    <property type="entry name" value="HTH_MARR_2"/>
    <property type="match status" value="1"/>
</dbReference>
<comment type="caution">
    <text evidence="3">The sequence shown here is derived from an EMBL/GenBank/DDBJ whole genome shotgun (WGS) entry which is preliminary data.</text>
</comment>
<proteinExistence type="predicted"/>